<dbReference type="InterPro" id="IPR038377">
    <property type="entry name" value="Na/Glc_symporter_sf"/>
</dbReference>
<evidence type="ECO:0000256" key="10">
    <source>
        <dbReference type="ARBA" id="ARBA00023201"/>
    </source>
</evidence>
<dbReference type="GO" id="GO:0005886">
    <property type="term" value="C:plasma membrane"/>
    <property type="evidence" value="ECO:0007669"/>
    <property type="project" value="UniProtKB-SubCell"/>
</dbReference>
<sequence length="411" mass="44288">MIVTVTYTTLGGLKAVIWTDAIQMVIFCLPLIIIAVLGTAAVGGWHAVWEEAGKGGRLEFFNMTLNPLERTSFLAAVVGGFFHWTGYNAVNQTCVQRYLSVPTLKAARTTAYIFMVGVIGIITFCTYIGLVMFVYFKECDPLQANLVATSDQIVPLFVMRIEEGLHGLPGLFMAGVLSAALSSISVALNSSAGVVLDDLWRPFAKKEMTEFQGAVFAKIACVALGVLCTGMTMAMSGLQYMIQVAMTLMGIAAGTQFGITSLGMFNPWANWKGALTGGIASLIIMGWISVGNELMSIQGRLNYPTLPVKVSGCDPPLQATPSPTMDPTILPIYRLSFLYVALFGWMIVMVVGSIVSLLTGPCDPDKADPDAHTPLVGAWLRRRQANKKASVSMERLDRMSVGTISLNLKQA</sequence>
<dbReference type="PROSITE" id="PS50283">
    <property type="entry name" value="NA_SOLUT_SYMP_3"/>
    <property type="match status" value="1"/>
</dbReference>
<dbReference type="GO" id="GO:0006814">
    <property type="term" value="P:sodium ion transport"/>
    <property type="evidence" value="ECO:0007669"/>
    <property type="project" value="UniProtKB-KW"/>
</dbReference>
<evidence type="ECO:0000256" key="11">
    <source>
        <dbReference type="RuleBase" id="RU362091"/>
    </source>
</evidence>
<keyword evidence="10" id="KW-0739">Sodium transport</keyword>
<evidence type="ECO:0000256" key="12">
    <source>
        <dbReference type="SAM" id="Phobius"/>
    </source>
</evidence>
<name>A0A9C6XCV0_FRAOC</name>
<comment type="subcellular location">
    <subcellularLocation>
        <location evidence="1">Cell membrane</location>
        <topology evidence="1">Multi-pass membrane protein</topology>
    </subcellularLocation>
</comment>
<dbReference type="Proteomes" id="UP000504606">
    <property type="component" value="Unplaced"/>
</dbReference>
<reference evidence="14" key="1">
    <citation type="submission" date="2025-08" db="UniProtKB">
        <authorList>
            <consortium name="RefSeq"/>
        </authorList>
    </citation>
    <scope>IDENTIFICATION</scope>
    <source>
        <tissue evidence="14">Whole organism</tissue>
    </source>
</reference>
<dbReference type="RefSeq" id="XP_052133056.1">
    <property type="nucleotide sequence ID" value="XM_052277096.1"/>
</dbReference>
<evidence type="ECO:0000256" key="3">
    <source>
        <dbReference type="ARBA" id="ARBA00022448"/>
    </source>
</evidence>
<evidence type="ECO:0000256" key="5">
    <source>
        <dbReference type="ARBA" id="ARBA00022692"/>
    </source>
</evidence>
<keyword evidence="4" id="KW-1003">Cell membrane</keyword>
<feature type="transmembrane region" description="Helical" evidence="12">
    <location>
        <begin position="111"/>
        <end position="136"/>
    </location>
</feature>
<dbReference type="GO" id="GO:0015293">
    <property type="term" value="F:symporter activity"/>
    <property type="evidence" value="ECO:0007669"/>
    <property type="project" value="TreeGrafter"/>
</dbReference>
<evidence type="ECO:0000256" key="2">
    <source>
        <dbReference type="ARBA" id="ARBA00006434"/>
    </source>
</evidence>
<keyword evidence="8" id="KW-0406">Ion transport</keyword>
<feature type="transmembrane region" description="Helical" evidence="12">
    <location>
        <begin position="271"/>
        <end position="290"/>
    </location>
</feature>
<evidence type="ECO:0000256" key="1">
    <source>
        <dbReference type="ARBA" id="ARBA00004651"/>
    </source>
</evidence>
<keyword evidence="3" id="KW-0813">Transport</keyword>
<evidence type="ECO:0000313" key="13">
    <source>
        <dbReference type="Proteomes" id="UP000504606"/>
    </source>
</evidence>
<feature type="transmembrane region" description="Helical" evidence="12">
    <location>
        <begin position="24"/>
        <end position="48"/>
    </location>
</feature>
<feature type="transmembrane region" description="Helical" evidence="12">
    <location>
        <begin position="246"/>
        <end position="265"/>
    </location>
</feature>
<dbReference type="KEGG" id="foc:113217711"/>
<keyword evidence="9 12" id="KW-0472">Membrane</keyword>
<dbReference type="Pfam" id="PF00474">
    <property type="entry name" value="SSF"/>
    <property type="match status" value="1"/>
</dbReference>
<dbReference type="AlphaFoldDB" id="A0A9C6XCV0"/>
<dbReference type="InterPro" id="IPR051163">
    <property type="entry name" value="Sodium:Solute_Symporter_SSF"/>
</dbReference>
<keyword evidence="6 12" id="KW-1133">Transmembrane helix</keyword>
<proteinExistence type="inferred from homology"/>
<accession>A0A9C6XCV0</accession>
<dbReference type="InterPro" id="IPR001734">
    <property type="entry name" value="Na/solute_symporter"/>
</dbReference>
<dbReference type="OrthoDB" id="6132759at2759"/>
<evidence type="ECO:0000313" key="14">
    <source>
        <dbReference type="RefSeq" id="XP_052133056.1"/>
    </source>
</evidence>
<feature type="transmembrane region" description="Helical" evidence="12">
    <location>
        <begin position="171"/>
        <end position="195"/>
    </location>
</feature>
<feature type="transmembrane region" description="Helical" evidence="12">
    <location>
        <begin position="337"/>
        <end position="358"/>
    </location>
</feature>
<evidence type="ECO:0000256" key="6">
    <source>
        <dbReference type="ARBA" id="ARBA00022989"/>
    </source>
</evidence>
<evidence type="ECO:0000256" key="7">
    <source>
        <dbReference type="ARBA" id="ARBA00023053"/>
    </source>
</evidence>
<protein>
    <submittedName>
        <fullName evidence="14">Sodium-coupled monocarboxylate transporter 2-like</fullName>
    </submittedName>
</protein>
<dbReference type="GeneID" id="113217711"/>
<keyword evidence="7" id="KW-0915">Sodium</keyword>
<keyword evidence="5 12" id="KW-0812">Transmembrane</keyword>
<dbReference type="PANTHER" id="PTHR42985">
    <property type="entry name" value="SODIUM-COUPLED MONOCARBOXYLATE TRANSPORTER"/>
    <property type="match status" value="1"/>
</dbReference>
<feature type="transmembrane region" description="Helical" evidence="12">
    <location>
        <begin position="215"/>
        <end position="234"/>
    </location>
</feature>
<feature type="transmembrane region" description="Helical" evidence="12">
    <location>
        <begin position="71"/>
        <end position="90"/>
    </location>
</feature>
<organism evidence="13 14">
    <name type="scientific">Frankliniella occidentalis</name>
    <name type="common">Western flower thrips</name>
    <name type="synonym">Euthrips occidentalis</name>
    <dbReference type="NCBI Taxonomy" id="133901"/>
    <lineage>
        <taxon>Eukaryota</taxon>
        <taxon>Metazoa</taxon>
        <taxon>Ecdysozoa</taxon>
        <taxon>Arthropoda</taxon>
        <taxon>Hexapoda</taxon>
        <taxon>Insecta</taxon>
        <taxon>Pterygota</taxon>
        <taxon>Neoptera</taxon>
        <taxon>Paraneoptera</taxon>
        <taxon>Thysanoptera</taxon>
        <taxon>Terebrantia</taxon>
        <taxon>Thripoidea</taxon>
        <taxon>Thripidae</taxon>
        <taxon>Frankliniella</taxon>
    </lineage>
</organism>
<gene>
    <name evidence="14" type="primary">LOC113217711</name>
</gene>
<dbReference type="PANTHER" id="PTHR42985:SF39">
    <property type="entry name" value="GH10366P"/>
    <property type="match status" value="1"/>
</dbReference>
<evidence type="ECO:0000256" key="9">
    <source>
        <dbReference type="ARBA" id="ARBA00023136"/>
    </source>
</evidence>
<evidence type="ECO:0000256" key="8">
    <source>
        <dbReference type="ARBA" id="ARBA00023065"/>
    </source>
</evidence>
<comment type="similarity">
    <text evidence="2 11">Belongs to the sodium:solute symporter (SSF) (TC 2.A.21) family.</text>
</comment>
<keyword evidence="13" id="KW-1185">Reference proteome</keyword>
<evidence type="ECO:0000256" key="4">
    <source>
        <dbReference type="ARBA" id="ARBA00022475"/>
    </source>
</evidence>
<dbReference type="Gene3D" id="1.20.1730.10">
    <property type="entry name" value="Sodium/glucose cotransporter"/>
    <property type="match status" value="1"/>
</dbReference>